<dbReference type="AlphaFoldDB" id="A0A5J9WS30"/>
<name>A0A5J9WS30_9POAL</name>
<reference evidence="2 3" key="1">
    <citation type="journal article" date="2019" name="Sci. Rep.">
        <title>A high-quality genome of Eragrostis curvula grass provides insights into Poaceae evolution and supports new strategies to enhance forage quality.</title>
        <authorList>
            <person name="Carballo J."/>
            <person name="Santos B.A.C.M."/>
            <person name="Zappacosta D."/>
            <person name="Garbus I."/>
            <person name="Selva J.P."/>
            <person name="Gallo C.A."/>
            <person name="Diaz A."/>
            <person name="Albertini E."/>
            <person name="Caccamo M."/>
            <person name="Echenique V."/>
        </authorList>
    </citation>
    <scope>NUCLEOTIDE SEQUENCE [LARGE SCALE GENOMIC DNA]</scope>
    <source>
        <strain evidence="3">cv. Victoria</strain>
        <tissue evidence="2">Leaf</tissue>
    </source>
</reference>
<proteinExistence type="predicted"/>
<keyword evidence="3" id="KW-1185">Reference proteome</keyword>
<feature type="region of interest" description="Disordered" evidence="1">
    <location>
        <begin position="101"/>
        <end position="121"/>
    </location>
</feature>
<evidence type="ECO:0000313" key="2">
    <source>
        <dbReference type="EMBL" id="TVU50953.1"/>
    </source>
</evidence>
<feature type="region of interest" description="Disordered" evidence="1">
    <location>
        <begin position="68"/>
        <end position="88"/>
    </location>
</feature>
<evidence type="ECO:0000256" key="1">
    <source>
        <dbReference type="SAM" id="MobiDB-lite"/>
    </source>
</evidence>
<feature type="non-terminal residue" evidence="2">
    <location>
        <position position="1"/>
    </location>
</feature>
<dbReference type="Proteomes" id="UP000324897">
    <property type="component" value="Chromosome 6"/>
</dbReference>
<accession>A0A5J9WS30</accession>
<comment type="caution">
    <text evidence="2">The sequence shown here is derived from an EMBL/GenBank/DDBJ whole genome shotgun (WGS) entry which is preliminary data.</text>
</comment>
<dbReference type="Gramene" id="TVU50953">
    <property type="protein sequence ID" value="TVU50953"/>
    <property type="gene ID" value="EJB05_02352"/>
</dbReference>
<feature type="non-terminal residue" evidence="2">
    <location>
        <position position="138"/>
    </location>
</feature>
<protein>
    <submittedName>
        <fullName evidence="2">Uncharacterized protein</fullName>
    </submittedName>
</protein>
<sequence>RCILDADCHLLLTYRQISPGPSCPLESGYPDHKSQTRVTLRVANKSSGEGKKKKLFYLCVSRTRHFVEQEAARRRPGRNSGPPRPRPGGLVVCACHHLAGGRSTSADRRPSPESAPCASPTPVYAVAADAPSQEAALV</sequence>
<evidence type="ECO:0000313" key="3">
    <source>
        <dbReference type="Proteomes" id="UP000324897"/>
    </source>
</evidence>
<organism evidence="2 3">
    <name type="scientific">Eragrostis curvula</name>
    <name type="common">weeping love grass</name>
    <dbReference type="NCBI Taxonomy" id="38414"/>
    <lineage>
        <taxon>Eukaryota</taxon>
        <taxon>Viridiplantae</taxon>
        <taxon>Streptophyta</taxon>
        <taxon>Embryophyta</taxon>
        <taxon>Tracheophyta</taxon>
        <taxon>Spermatophyta</taxon>
        <taxon>Magnoliopsida</taxon>
        <taxon>Liliopsida</taxon>
        <taxon>Poales</taxon>
        <taxon>Poaceae</taxon>
        <taxon>PACMAD clade</taxon>
        <taxon>Chloridoideae</taxon>
        <taxon>Eragrostideae</taxon>
        <taxon>Eragrostidinae</taxon>
        <taxon>Eragrostis</taxon>
    </lineage>
</organism>
<dbReference type="EMBL" id="RWGY01000002">
    <property type="protein sequence ID" value="TVU50953.1"/>
    <property type="molecule type" value="Genomic_DNA"/>
</dbReference>
<gene>
    <name evidence="2" type="ORF">EJB05_02352</name>
</gene>